<protein>
    <recommendedName>
        <fullName evidence="1">DUF6873 domain-containing protein</fullName>
    </recommendedName>
</protein>
<sequence>MVCFVDYRISNIERTSLESFGLSIVEVPPNNSLYKSIDGHVDIQLNILDKKSKKVIIQKDISPNFKKKLSDLNVNFIESNRSLKYSYPNNIFLNALILENYFIHNLKYTDENLISSQNFKKLINVKQGYTKCSCLPVSEKSLITSDLGIYNTLINYDFDILLLPPGDIILEGLDYGFIGGSGGLISKDKMAFFGNLKSYMYGEKVLNFLNKYGVSPIYLKDGKLQDRGSLLIL</sequence>
<dbReference type="InterPro" id="IPR049238">
    <property type="entry name" value="DUF6873"/>
</dbReference>
<dbReference type="EMBL" id="VSSQ01000784">
    <property type="protein sequence ID" value="MPM01252.1"/>
    <property type="molecule type" value="Genomic_DNA"/>
</dbReference>
<evidence type="ECO:0000313" key="2">
    <source>
        <dbReference type="EMBL" id="MPM01252.1"/>
    </source>
</evidence>
<accession>A0A644WBY3</accession>
<dbReference type="AlphaFoldDB" id="A0A644WBY3"/>
<evidence type="ECO:0000259" key="1">
    <source>
        <dbReference type="Pfam" id="PF21778"/>
    </source>
</evidence>
<organism evidence="2">
    <name type="scientific">bioreactor metagenome</name>
    <dbReference type="NCBI Taxonomy" id="1076179"/>
    <lineage>
        <taxon>unclassified sequences</taxon>
        <taxon>metagenomes</taxon>
        <taxon>ecological metagenomes</taxon>
    </lineage>
</organism>
<comment type="caution">
    <text evidence="2">The sequence shown here is derived from an EMBL/GenBank/DDBJ whole genome shotgun (WGS) entry which is preliminary data.</text>
</comment>
<name>A0A644WBY3_9ZZZZ</name>
<dbReference type="Pfam" id="PF21778">
    <property type="entry name" value="DUF6873"/>
    <property type="match status" value="1"/>
</dbReference>
<reference evidence="2" key="1">
    <citation type="submission" date="2019-08" db="EMBL/GenBank/DDBJ databases">
        <authorList>
            <person name="Kucharzyk K."/>
            <person name="Murdoch R.W."/>
            <person name="Higgins S."/>
            <person name="Loffler F."/>
        </authorList>
    </citation>
    <scope>NUCLEOTIDE SEQUENCE</scope>
</reference>
<gene>
    <name evidence="2" type="ORF">SDC9_47491</name>
</gene>
<proteinExistence type="predicted"/>
<feature type="domain" description="DUF6873" evidence="1">
    <location>
        <begin position="4"/>
        <end position="231"/>
    </location>
</feature>